<keyword evidence="1" id="KW-0479">Metal-binding</keyword>
<dbReference type="EMBL" id="PDJF01000001">
    <property type="protein sequence ID" value="PFG27575.1"/>
    <property type="molecule type" value="Genomic_DNA"/>
</dbReference>
<dbReference type="AlphaFoldDB" id="A0A2A9DN39"/>
<protein>
    <recommendedName>
        <fullName evidence="2">SWIM-type domain-containing protein</fullName>
    </recommendedName>
</protein>
<evidence type="ECO:0000259" key="2">
    <source>
        <dbReference type="PROSITE" id="PS50966"/>
    </source>
</evidence>
<dbReference type="InterPro" id="IPR007527">
    <property type="entry name" value="Znf_SWIM"/>
</dbReference>
<accession>A0A2A9DN39</accession>
<sequence>MFLPLGPLPPTLSPGFLRANSSPATYSAAEQLQAGVRVHERTPHLAAGSVTDAAGHTYDVRLRLRFRQLDAVCFCPDAANADMCQHLVALGLQAPTLDGMPGAYSFPPRASGDTLAAELIRPIPGLRIMLRDDPLTAYLQASDMLARVAILAAHFPRAEGLNSPLTMLMRTHVMAWNKLTDPDPALLLAWADNVADYGGRVRVPDMTQYTLPRAALEAHAARLRRHVDRCQRGLVYADYERQRTYLEYLELSLLQLD</sequence>
<dbReference type="PROSITE" id="PS50966">
    <property type="entry name" value="ZF_SWIM"/>
    <property type="match status" value="1"/>
</dbReference>
<evidence type="ECO:0000313" key="3">
    <source>
        <dbReference type="EMBL" id="PFG27575.1"/>
    </source>
</evidence>
<organism evidence="3 4">
    <name type="scientific">Corynebacterium renale</name>
    <dbReference type="NCBI Taxonomy" id="1724"/>
    <lineage>
        <taxon>Bacteria</taxon>
        <taxon>Bacillati</taxon>
        <taxon>Actinomycetota</taxon>
        <taxon>Actinomycetes</taxon>
        <taxon>Mycobacteriales</taxon>
        <taxon>Corynebacteriaceae</taxon>
        <taxon>Corynebacterium</taxon>
    </lineage>
</organism>
<dbReference type="OrthoDB" id="3677745at2"/>
<name>A0A2A9DN39_9CORY</name>
<dbReference type="Proteomes" id="UP000221653">
    <property type="component" value="Unassembled WGS sequence"/>
</dbReference>
<gene>
    <name evidence="3" type="ORF">ATK06_0645</name>
</gene>
<dbReference type="GO" id="GO:0008270">
    <property type="term" value="F:zinc ion binding"/>
    <property type="evidence" value="ECO:0007669"/>
    <property type="project" value="UniProtKB-KW"/>
</dbReference>
<dbReference type="STRING" id="1724.GCA_001044175_00089"/>
<keyword evidence="4" id="KW-1185">Reference proteome</keyword>
<comment type="caution">
    <text evidence="3">The sequence shown here is derived from an EMBL/GenBank/DDBJ whole genome shotgun (WGS) entry which is preliminary data.</text>
</comment>
<keyword evidence="1" id="KW-0863">Zinc-finger</keyword>
<keyword evidence="1" id="KW-0862">Zinc</keyword>
<reference evidence="3 4" key="1">
    <citation type="submission" date="2017-10" db="EMBL/GenBank/DDBJ databases">
        <title>Sequencing the genomes of 1000 actinobacteria strains.</title>
        <authorList>
            <person name="Klenk H.-P."/>
        </authorList>
    </citation>
    <scope>NUCLEOTIDE SEQUENCE [LARGE SCALE GENOMIC DNA]</scope>
    <source>
        <strain evidence="3 4">DSM 20688</strain>
    </source>
</reference>
<proteinExistence type="predicted"/>
<feature type="domain" description="SWIM-type" evidence="2">
    <location>
        <begin position="58"/>
        <end position="95"/>
    </location>
</feature>
<dbReference type="RefSeq" id="WP_098388824.1">
    <property type="nucleotide sequence ID" value="NZ_LS483464.1"/>
</dbReference>
<evidence type="ECO:0000256" key="1">
    <source>
        <dbReference type="PROSITE-ProRule" id="PRU00325"/>
    </source>
</evidence>
<evidence type="ECO:0000313" key="4">
    <source>
        <dbReference type="Proteomes" id="UP000221653"/>
    </source>
</evidence>